<keyword evidence="1" id="KW-0472">Membrane</keyword>
<dbReference type="CDD" id="cd03396">
    <property type="entry name" value="PAP2_like_6"/>
    <property type="match status" value="1"/>
</dbReference>
<dbReference type="InterPro" id="IPR036938">
    <property type="entry name" value="PAP2/HPO_sf"/>
</dbReference>
<comment type="caution">
    <text evidence="3">The sequence shown here is derived from an EMBL/GenBank/DDBJ whole genome shotgun (WGS) entry which is preliminary data.</text>
</comment>
<evidence type="ECO:0000256" key="1">
    <source>
        <dbReference type="SAM" id="Phobius"/>
    </source>
</evidence>
<dbReference type="EMBL" id="NIOF01000007">
    <property type="protein sequence ID" value="OWQ88525.1"/>
    <property type="molecule type" value="Genomic_DNA"/>
</dbReference>
<name>A0A246J7P9_9BURK</name>
<feature type="domain" description="Phosphatidic acid phosphatase type 2/haloperoxidase" evidence="2">
    <location>
        <begin position="118"/>
        <end position="241"/>
    </location>
</feature>
<evidence type="ECO:0000313" key="4">
    <source>
        <dbReference type="Proteomes" id="UP000197468"/>
    </source>
</evidence>
<dbReference type="Pfam" id="PF01569">
    <property type="entry name" value="PAP2"/>
    <property type="match status" value="1"/>
</dbReference>
<feature type="transmembrane region" description="Helical" evidence="1">
    <location>
        <begin position="164"/>
        <end position="185"/>
    </location>
</feature>
<accession>A0A246J7P9</accession>
<evidence type="ECO:0000313" key="3">
    <source>
        <dbReference type="EMBL" id="OWQ88525.1"/>
    </source>
</evidence>
<sequence length="273" mass="28864">MKNHSLSDVSAGPDAAAMPAPVGGVPFLTALPRTGRAIAVALLGLAVLALWDLAGWDLAVVRLFGRVDGFALREYWLTSGVLHVGGRWVATGLAVVLLVNAVRPLWPGLTRRERWGAVALTTISLLLIPMIKQGSTTSCPWDLAEFGGTARYVSHWSFGVLDGGPGHCFPSGHASSAFAFFSFYFMLRRAYPRQARAALTGVMMLGCLYGFAQLARGAHYPSHTMWTAWICWTLAVAAAPFMSVAPAGPSAADPVQPPVTPAAPVAHADVAVS</sequence>
<feature type="transmembrane region" description="Helical" evidence="1">
    <location>
        <begin position="197"/>
        <end position="214"/>
    </location>
</feature>
<dbReference type="InterPro" id="IPR000326">
    <property type="entry name" value="PAP2/HPO"/>
</dbReference>
<feature type="transmembrane region" description="Helical" evidence="1">
    <location>
        <begin position="114"/>
        <end position="131"/>
    </location>
</feature>
<feature type="transmembrane region" description="Helical" evidence="1">
    <location>
        <begin position="226"/>
        <end position="245"/>
    </location>
</feature>
<proteinExistence type="predicted"/>
<gene>
    <name evidence="3" type="ORF">CDN99_16880</name>
</gene>
<keyword evidence="1" id="KW-0812">Transmembrane</keyword>
<protein>
    <recommendedName>
        <fullName evidence="2">Phosphatidic acid phosphatase type 2/haloperoxidase domain-containing protein</fullName>
    </recommendedName>
</protein>
<reference evidence="3 4" key="1">
    <citation type="journal article" date="2008" name="Int. J. Syst. Evol. Microbiol.">
        <title>Description of Roseateles aquatilis sp. nov. and Roseateles terrae sp. nov., in the class Betaproteobacteria, and emended description of the genus Roseateles.</title>
        <authorList>
            <person name="Gomila M."/>
            <person name="Bowien B."/>
            <person name="Falsen E."/>
            <person name="Moore E.R."/>
            <person name="Lalucat J."/>
        </authorList>
    </citation>
    <scope>NUCLEOTIDE SEQUENCE [LARGE SCALE GENOMIC DNA]</scope>
    <source>
        <strain evidence="3 4">CCUG 48205</strain>
    </source>
</reference>
<feature type="transmembrane region" description="Helical" evidence="1">
    <location>
        <begin position="37"/>
        <end position="56"/>
    </location>
</feature>
<organism evidence="3 4">
    <name type="scientific">Roseateles aquatilis</name>
    <dbReference type="NCBI Taxonomy" id="431061"/>
    <lineage>
        <taxon>Bacteria</taxon>
        <taxon>Pseudomonadati</taxon>
        <taxon>Pseudomonadota</taxon>
        <taxon>Betaproteobacteria</taxon>
        <taxon>Burkholderiales</taxon>
        <taxon>Sphaerotilaceae</taxon>
        <taxon>Roseateles</taxon>
    </lineage>
</organism>
<dbReference type="Gene3D" id="1.20.144.10">
    <property type="entry name" value="Phosphatidic acid phosphatase type 2/haloperoxidase"/>
    <property type="match status" value="1"/>
</dbReference>
<feature type="transmembrane region" description="Helical" evidence="1">
    <location>
        <begin position="76"/>
        <end position="102"/>
    </location>
</feature>
<dbReference type="Proteomes" id="UP000197468">
    <property type="component" value="Unassembled WGS sequence"/>
</dbReference>
<evidence type="ECO:0000259" key="2">
    <source>
        <dbReference type="Pfam" id="PF01569"/>
    </source>
</evidence>
<dbReference type="AlphaFoldDB" id="A0A246J7P9"/>
<dbReference type="SUPFAM" id="SSF48317">
    <property type="entry name" value="Acid phosphatase/Vanadium-dependent haloperoxidase"/>
    <property type="match status" value="1"/>
</dbReference>
<keyword evidence="4" id="KW-1185">Reference proteome</keyword>
<keyword evidence="1" id="KW-1133">Transmembrane helix</keyword>